<feature type="compositionally biased region" description="Basic and acidic residues" evidence="1">
    <location>
        <begin position="91"/>
        <end position="118"/>
    </location>
</feature>
<name>A0ABP0EGU7_9ASCO</name>
<dbReference type="Proteomes" id="UP001497600">
    <property type="component" value="Chromosome G"/>
</dbReference>
<dbReference type="EMBL" id="OZ004259">
    <property type="protein sequence ID" value="CAK7916268.1"/>
    <property type="molecule type" value="Genomic_DNA"/>
</dbReference>
<gene>
    <name evidence="2" type="ORF">CAAN4_G03092</name>
</gene>
<organism evidence="2 3">
    <name type="scientific">[Candida] anglica</name>
    <dbReference type="NCBI Taxonomy" id="148631"/>
    <lineage>
        <taxon>Eukaryota</taxon>
        <taxon>Fungi</taxon>
        <taxon>Dikarya</taxon>
        <taxon>Ascomycota</taxon>
        <taxon>Saccharomycotina</taxon>
        <taxon>Pichiomycetes</taxon>
        <taxon>Debaryomycetaceae</taxon>
        <taxon>Kurtzmaniella</taxon>
    </lineage>
</organism>
<evidence type="ECO:0000313" key="2">
    <source>
        <dbReference type="EMBL" id="CAK7916268.1"/>
    </source>
</evidence>
<accession>A0ABP0EGU7</accession>
<protein>
    <recommendedName>
        <fullName evidence="4">BEN domain-containing protein</fullName>
    </recommendedName>
</protein>
<keyword evidence="3" id="KW-1185">Reference proteome</keyword>
<evidence type="ECO:0000256" key="1">
    <source>
        <dbReference type="SAM" id="MobiDB-lite"/>
    </source>
</evidence>
<reference evidence="2 3" key="1">
    <citation type="submission" date="2024-01" db="EMBL/GenBank/DDBJ databases">
        <authorList>
            <consortium name="Genoscope - CEA"/>
            <person name="William W."/>
        </authorList>
    </citation>
    <scope>NUCLEOTIDE SEQUENCE [LARGE SCALE GENOMIC DNA]</scope>
    <source>
        <strain evidence="2 3">29B2s-10</strain>
    </source>
</reference>
<feature type="region of interest" description="Disordered" evidence="1">
    <location>
        <begin position="62"/>
        <end position="118"/>
    </location>
</feature>
<evidence type="ECO:0008006" key="4">
    <source>
        <dbReference type="Google" id="ProtNLM"/>
    </source>
</evidence>
<proteinExistence type="predicted"/>
<evidence type="ECO:0000313" key="3">
    <source>
        <dbReference type="Proteomes" id="UP001497600"/>
    </source>
</evidence>
<sequence length="339" mass="37546">MVIISDIVYQAKVNTVNPPSKTEGQSQTNSSAIQMNGIKTSVNLTNQYNHDDAQDVPWLVSDHDESEGETHCSSDSEEEALTSPAVAAVECIRREMKREGSQDEEIKNQNKKDLEDGTEKEITALSSEVFESSASSSASSASSVAAITTPVDATPTPSLAIDKPSLTAQGFKQERTQLMTIVVKYMATKINNSFPPAATKHTTSRELPLDKFLLILTSRLRLSLSQFMQGMIYLFRYMDIVYLLRYLNQSNNFANYNEMQFSVKKLVVGCFNLSLSRYGGRAAAGINWQTITGLSQDDVNAVVNVLTSRMNGKLSIKQVELVKMKSEILRFVKMVTRAI</sequence>